<evidence type="ECO:0000313" key="19">
    <source>
        <dbReference type="EMBL" id="KXG79004.1"/>
    </source>
</evidence>
<dbReference type="RefSeq" id="WP_068553815.1">
    <property type="nucleotide sequence ID" value="NZ_LOEE01000001.1"/>
</dbReference>
<dbReference type="GO" id="GO:0003725">
    <property type="term" value="F:double-stranded RNA binding"/>
    <property type="evidence" value="ECO:0007669"/>
    <property type="project" value="TreeGrafter"/>
</dbReference>
<dbReference type="GO" id="GO:0005737">
    <property type="term" value="C:cytoplasm"/>
    <property type="evidence" value="ECO:0007669"/>
    <property type="project" value="UniProtKB-SubCell"/>
</dbReference>
<evidence type="ECO:0000256" key="14">
    <source>
        <dbReference type="ARBA" id="ARBA00022884"/>
    </source>
</evidence>
<dbReference type="Pfam" id="PF14622">
    <property type="entry name" value="Ribonucleas_3_3"/>
    <property type="match status" value="1"/>
</dbReference>
<dbReference type="STRING" id="520762.AN619_00030"/>
<feature type="domain" description="DRBM" evidence="17">
    <location>
        <begin position="168"/>
        <end position="236"/>
    </location>
</feature>
<comment type="caution">
    <text evidence="19">The sequence shown here is derived from an EMBL/GenBank/DDBJ whole genome shotgun (WGS) entry which is preliminary data.</text>
</comment>
<keyword evidence="6 15" id="KW-0698">rRNA processing</keyword>
<feature type="region of interest" description="Disordered" evidence="16">
    <location>
        <begin position="215"/>
        <end position="236"/>
    </location>
</feature>
<comment type="cofactor">
    <cofactor evidence="15">
        <name>Mg(2+)</name>
        <dbReference type="ChEBI" id="CHEBI:18420"/>
    </cofactor>
</comment>
<dbReference type="InterPro" id="IPR036389">
    <property type="entry name" value="RNase_III_sf"/>
</dbReference>
<feature type="binding site" evidence="15">
    <location>
        <position position="130"/>
    </location>
    <ligand>
        <name>Mg(2+)</name>
        <dbReference type="ChEBI" id="CHEBI:18420"/>
    </ligand>
</feature>
<keyword evidence="12 15" id="KW-0378">Hydrolase</keyword>
<dbReference type="GO" id="GO:0046872">
    <property type="term" value="F:metal ion binding"/>
    <property type="evidence" value="ECO:0007669"/>
    <property type="project" value="UniProtKB-KW"/>
</dbReference>
<evidence type="ECO:0000256" key="13">
    <source>
        <dbReference type="ARBA" id="ARBA00022842"/>
    </source>
</evidence>
<comment type="catalytic activity">
    <reaction evidence="1 15">
        <text>Endonucleolytic cleavage to 5'-phosphomonoester.</text>
        <dbReference type="EC" id="3.1.26.3"/>
    </reaction>
</comment>
<keyword evidence="15" id="KW-0699">rRNA-binding</keyword>
<evidence type="ECO:0000256" key="1">
    <source>
        <dbReference type="ARBA" id="ARBA00000109"/>
    </source>
</evidence>
<protein>
    <recommendedName>
        <fullName evidence="15">Ribonuclease 3</fullName>
        <ecNumber evidence="15">3.1.26.3</ecNumber>
    </recommendedName>
    <alternativeName>
        <fullName evidence="15">Ribonuclease III</fullName>
        <shortName evidence="15">RNase III</shortName>
    </alternativeName>
</protein>
<dbReference type="GO" id="GO:0006397">
    <property type="term" value="P:mRNA processing"/>
    <property type="evidence" value="ECO:0007669"/>
    <property type="project" value="UniProtKB-UniRule"/>
</dbReference>
<evidence type="ECO:0000256" key="2">
    <source>
        <dbReference type="ARBA" id="ARBA00004496"/>
    </source>
</evidence>
<dbReference type="CDD" id="cd10845">
    <property type="entry name" value="DSRM_RNAse_III_family"/>
    <property type="match status" value="1"/>
</dbReference>
<evidence type="ECO:0000256" key="11">
    <source>
        <dbReference type="ARBA" id="ARBA00022759"/>
    </source>
</evidence>
<dbReference type="GO" id="GO:0006364">
    <property type="term" value="P:rRNA processing"/>
    <property type="evidence" value="ECO:0007669"/>
    <property type="project" value="UniProtKB-UniRule"/>
</dbReference>
<evidence type="ECO:0000256" key="7">
    <source>
        <dbReference type="ARBA" id="ARBA00022664"/>
    </source>
</evidence>
<evidence type="ECO:0000313" key="20">
    <source>
        <dbReference type="Proteomes" id="UP000070456"/>
    </source>
</evidence>
<feature type="domain" description="RNase III" evidence="18">
    <location>
        <begin position="12"/>
        <end position="141"/>
    </location>
</feature>
<dbReference type="SUPFAM" id="SSF54768">
    <property type="entry name" value="dsRNA-binding domain-like"/>
    <property type="match status" value="1"/>
</dbReference>
<dbReference type="EC" id="3.1.26.3" evidence="15"/>
<keyword evidence="14 15" id="KW-0694">RNA-binding</keyword>
<evidence type="ECO:0000256" key="5">
    <source>
        <dbReference type="ARBA" id="ARBA00022490"/>
    </source>
</evidence>
<evidence type="ECO:0000256" key="16">
    <source>
        <dbReference type="SAM" id="MobiDB-lite"/>
    </source>
</evidence>
<dbReference type="AlphaFoldDB" id="A0A140LEM9"/>
<dbReference type="SMART" id="SM00358">
    <property type="entry name" value="DSRM"/>
    <property type="match status" value="1"/>
</dbReference>
<evidence type="ECO:0000256" key="3">
    <source>
        <dbReference type="ARBA" id="ARBA00010183"/>
    </source>
</evidence>
<proteinExistence type="inferred from homology"/>
<keyword evidence="7 15" id="KW-0507">mRNA processing</keyword>
<evidence type="ECO:0000256" key="12">
    <source>
        <dbReference type="ARBA" id="ARBA00022801"/>
    </source>
</evidence>
<dbReference type="FunFam" id="3.30.160.20:FF:000003">
    <property type="entry name" value="Ribonuclease 3"/>
    <property type="match status" value="1"/>
</dbReference>
<keyword evidence="11 15" id="KW-0255">Endonuclease</keyword>
<dbReference type="InterPro" id="IPR000999">
    <property type="entry name" value="RNase_III_dom"/>
</dbReference>
<keyword evidence="5 15" id="KW-0963">Cytoplasm</keyword>
<evidence type="ECO:0000256" key="9">
    <source>
        <dbReference type="ARBA" id="ARBA00022722"/>
    </source>
</evidence>
<keyword evidence="13 15" id="KW-0460">Magnesium</keyword>
<dbReference type="PANTHER" id="PTHR11207">
    <property type="entry name" value="RIBONUCLEASE III"/>
    <property type="match status" value="1"/>
</dbReference>
<sequence length="236" mass="26567">MYSKNYGSMECLKELEMKLGYQFHNRKLLSESLTHSSYANEHKKKHMKYNERLEFLGDAVLSIVISDYLYNHLSTLQEGELTKIRASIVCEPSLATCSKKMDIGKFILLGKGEDVTGGRERVSILADTFEAIIGAIYLDGGLEKAKHFILESLKDIIDDAIHGRIHQDYKTHLQELIQSENSEKITYEVIGEEGPDHDKVFHVHVKIGDKIVGTGSGKSKKEAEQNAAKEALKEVL</sequence>
<dbReference type="GO" id="GO:0042802">
    <property type="term" value="F:identical protein binding"/>
    <property type="evidence" value="ECO:0007669"/>
    <property type="project" value="UniProtKB-ARBA"/>
</dbReference>
<keyword evidence="8 15" id="KW-0819">tRNA processing</keyword>
<comment type="subcellular location">
    <subcellularLocation>
        <location evidence="2 15">Cytoplasm</location>
    </subcellularLocation>
</comment>
<dbReference type="GO" id="GO:0019843">
    <property type="term" value="F:rRNA binding"/>
    <property type="evidence" value="ECO:0007669"/>
    <property type="project" value="UniProtKB-KW"/>
</dbReference>
<comment type="function">
    <text evidence="15">Digests double-stranded RNA. Involved in the processing of primary rRNA transcript to yield the immediate precursors to the large and small rRNAs (23S and 16S). Processes some mRNAs, and tRNAs when they are encoded in the rRNA operon. Processes pre-crRNA and tracrRNA of type II CRISPR loci if present in the organism.</text>
</comment>
<evidence type="ECO:0000259" key="17">
    <source>
        <dbReference type="PROSITE" id="PS50137"/>
    </source>
</evidence>
<organism evidence="19 20">
    <name type="scientific">Thermotalea metallivorans</name>
    <dbReference type="NCBI Taxonomy" id="520762"/>
    <lineage>
        <taxon>Bacteria</taxon>
        <taxon>Bacillati</taxon>
        <taxon>Bacillota</taxon>
        <taxon>Clostridia</taxon>
        <taxon>Peptostreptococcales</taxon>
        <taxon>Thermotaleaceae</taxon>
        <taxon>Thermotalea</taxon>
    </lineage>
</organism>
<keyword evidence="20" id="KW-1185">Reference proteome</keyword>
<dbReference type="CDD" id="cd00593">
    <property type="entry name" value="RIBOc"/>
    <property type="match status" value="1"/>
</dbReference>
<dbReference type="Pfam" id="PF00035">
    <property type="entry name" value="dsrm"/>
    <property type="match status" value="1"/>
</dbReference>
<evidence type="ECO:0000256" key="15">
    <source>
        <dbReference type="HAMAP-Rule" id="MF_00104"/>
    </source>
</evidence>
<dbReference type="PROSITE" id="PS50137">
    <property type="entry name" value="DS_RBD"/>
    <property type="match status" value="1"/>
</dbReference>
<comment type="similarity">
    <text evidence="3">Belongs to the ribonuclease III family.</text>
</comment>
<evidence type="ECO:0000256" key="6">
    <source>
        <dbReference type="ARBA" id="ARBA00022552"/>
    </source>
</evidence>
<feature type="active site" evidence="15">
    <location>
        <position position="130"/>
    </location>
</feature>
<reference evidence="19 20" key="1">
    <citation type="submission" date="2015-12" db="EMBL/GenBank/DDBJ databases">
        <title>Draft genome sequence of the thermoanaerobe Thermotalea metallivorans, an isolate from the runoff channel of the Great Artesian Basin, Australia.</title>
        <authorList>
            <person name="Patel B.K."/>
        </authorList>
    </citation>
    <scope>NUCLEOTIDE SEQUENCE [LARGE SCALE GENOMIC DNA]</scope>
    <source>
        <strain evidence="19 20">B2-1</strain>
    </source>
</reference>
<dbReference type="GO" id="GO:0008033">
    <property type="term" value="P:tRNA processing"/>
    <property type="evidence" value="ECO:0007669"/>
    <property type="project" value="UniProtKB-KW"/>
</dbReference>
<name>A0A140LEM9_9FIRM</name>
<accession>A0A140LEM9</accession>
<dbReference type="SMART" id="SM00535">
    <property type="entry name" value="RIBOc"/>
    <property type="match status" value="1"/>
</dbReference>
<evidence type="ECO:0000259" key="18">
    <source>
        <dbReference type="PROSITE" id="PS50142"/>
    </source>
</evidence>
<dbReference type="GO" id="GO:0010468">
    <property type="term" value="P:regulation of gene expression"/>
    <property type="evidence" value="ECO:0007669"/>
    <property type="project" value="TreeGrafter"/>
</dbReference>
<dbReference type="HAMAP" id="MF_00104">
    <property type="entry name" value="RNase_III"/>
    <property type="match status" value="1"/>
</dbReference>
<dbReference type="Gene3D" id="1.10.1520.10">
    <property type="entry name" value="Ribonuclease III domain"/>
    <property type="match status" value="1"/>
</dbReference>
<dbReference type="InterPro" id="IPR011907">
    <property type="entry name" value="RNase_III"/>
</dbReference>
<dbReference type="PATRIC" id="fig|520762.4.peg.3"/>
<feature type="binding site" evidence="15">
    <location>
        <position position="54"/>
    </location>
    <ligand>
        <name>Mg(2+)</name>
        <dbReference type="ChEBI" id="CHEBI:18420"/>
    </ligand>
</feature>
<feature type="binding site" evidence="15">
    <location>
        <position position="127"/>
    </location>
    <ligand>
        <name>Mg(2+)</name>
        <dbReference type="ChEBI" id="CHEBI:18420"/>
    </ligand>
</feature>
<evidence type="ECO:0000256" key="10">
    <source>
        <dbReference type="ARBA" id="ARBA00022723"/>
    </source>
</evidence>
<feature type="active site" evidence="15">
    <location>
        <position position="58"/>
    </location>
</feature>
<keyword evidence="10 15" id="KW-0479">Metal-binding</keyword>
<dbReference type="Gene3D" id="3.30.160.20">
    <property type="match status" value="1"/>
</dbReference>
<comment type="subunit">
    <text evidence="4 15">Homodimer.</text>
</comment>
<dbReference type="Proteomes" id="UP000070456">
    <property type="component" value="Unassembled WGS sequence"/>
</dbReference>
<dbReference type="GO" id="GO:0004525">
    <property type="term" value="F:ribonuclease III activity"/>
    <property type="evidence" value="ECO:0007669"/>
    <property type="project" value="UniProtKB-UniRule"/>
</dbReference>
<dbReference type="SUPFAM" id="SSF69065">
    <property type="entry name" value="RNase III domain-like"/>
    <property type="match status" value="1"/>
</dbReference>
<dbReference type="FunFam" id="1.10.1520.10:FF:000001">
    <property type="entry name" value="Ribonuclease 3"/>
    <property type="match status" value="1"/>
</dbReference>
<dbReference type="PROSITE" id="PS00517">
    <property type="entry name" value="RNASE_3_1"/>
    <property type="match status" value="1"/>
</dbReference>
<dbReference type="PANTHER" id="PTHR11207:SF0">
    <property type="entry name" value="RIBONUCLEASE 3"/>
    <property type="match status" value="1"/>
</dbReference>
<dbReference type="EMBL" id="LOEE01000001">
    <property type="protein sequence ID" value="KXG79004.1"/>
    <property type="molecule type" value="Genomic_DNA"/>
</dbReference>
<evidence type="ECO:0000256" key="4">
    <source>
        <dbReference type="ARBA" id="ARBA00011738"/>
    </source>
</evidence>
<evidence type="ECO:0000256" key="8">
    <source>
        <dbReference type="ARBA" id="ARBA00022694"/>
    </source>
</evidence>
<dbReference type="OrthoDB" id="9805026at2"/>
<keyword evidence="9 15" id="KW-0540">Nuclease</keyword>
<dbReference type="InterPro" id="IPR014720">
    <property type="entry name" value="dsRBD_dom"/>
</dbReference>
<gene>
    <name evidence="15 19" type="primary">rnc</name>
    <name evidence="19" type="ORF">AN619_00030</name>
</gene>
<dbReference type="NCBIfam" id="TIGR02191">
    <property type="entry name" value="RNaseIII"/>
    <property type="match status" value="1"/>
</dbReference>
<dbReference type="PROSITE" id="PS50142">
    <property type="entry name" value="RNASE_3_2"/>
    <property type="match status" value="1"/>
</dbReference>